<dbReference type="InterPro" id="IPR003703">
    <property type="entry name" value="Acyl_CoA_thio"/>
</dbReference>
<name>A0AAV5SX87_9BILA</name>
<protein>
    <recommendedName>
        <fullName evidence="7">Thioesterase</fullName>
    </recommendedName>
</protein>
<evidence type="ECO:0000256" key="1">
    <source>
        <dbReference type="ARBA" id="ARBA00006538"/>
    </source>
</evidence>
<evidence type="ECO:0000313" key="5">
    <source>
        <dbReference type="EMBL" id="GMS85979.1"/>
    </source>
</evidence>
<proteinExistence type="inferred from homology"/>
<dbReference type="InterPro" id="IPR049450">
    <property type="entry name" value="ACOT8-like_C"/>
</dbReference>
<feature type="non-terminal residue" evidence="5">
    <location>
        <position position="1"/>
    </location>
</feature>
<organism evidence="5 6">
    <name type="scientific">Pristionchus entomophagus</name>
    <dbReference type="NCBI Taxonomy" id="358040"/>
    <lineage>
        <taxon>Eukaryota</taxon>
        <taxon>Metazoa</taxon>
        <taxon>Ecdysozoa</taxon>
        <taxon>Nematoda</taxon>
        <taxon>Chromadorea</taxon>
        <taxon>Rhabditida</taxon>
        <taxon>Rhabditina</taxon>
        <taxon>Diplogasteromorpha</taxon>
        <taxon>Diplogasteroidea</taxon>
        <taxon>Neodiplogasteridae</taxon>
        <taxon>Pristionchus</taxon>
    </lineage>
</organism>
<feature type="domain" description="Acyl-CoA thioesterase-like C-terminal" evidence="4">
    <location>
        <begin position="168"/>
        <end position="297"/>
    </location>
</feature>
<dbReference type="CDD" id="cd03444">
    <property type="entry name" value="Thioesterase_II_repeat1"/>
    <property type="match status" value="1"/>
</dbReference>
<evidence type="ECO:0000259" key="3">
    <source>
        <dbReference type="Pfam" id="PF13622"/>
    </source>
</evidence>
<dbReference type="InterPro" id="IPR042171">
    <property type="entry name" value="Acyl-CoA_hotdog"/>
</dbReference>
<comment type="similarity">
    <text evidence="1">Belongs to the C/M/P thioester hydrolase family.</text>
</comment>
<evidence type="ECO:0000259" key="4">
    <source>
        <dbReference type="Pfam" id="PF20789"/>
    </source>
</evidence>
<dbReference type="PANTHER" id="PTHR11066:SF34">
    <property type="entry name" value="ACYL-COENZYME A THIOESTERASE 8"/>
    <property type="match status" value="1"/>
</dbReference>
<dbReference type="Pfam" id="PF13622">
    <property type="entry name" value="4HBT_3"/>
    <property type="match status" value="1"/>
</dbReference>
<evidence type="ECO:0008006" key="7">
    <source>
        <dbReference type="Google" id="ProtNLM"/>
    </source>
</evidence>
<dbReference type="AlphaFoldDB" id="A0AAV5SX87"/>
<dbReference type="CDD" id="cd03445">
    <property type="entry name" value="Thioesterase_II_repeat2"/>
    <property type="match status" value="1"/>
</dbReference>
<gene>
    <name evidence="5" type="ORF">PENTCL1PPCAC_8154</name>
</gene>
<comment type="caution">
    <text evidence="5">The sequence shown here is derived from an EMBL/GenBank/DDBJ whole genome shotgun (WGS) entry which is preliminary data.</text>
</comment>
<dbReference type="GO" id="GO:0006637">
    <property type="term" value="P:acyl-CoA metabolic process"/>
    <property type="evidence" value="ECO:0007669"/>
    <property type="project" value="InterPro"/>
</dbReference>
<dbReference type="Pfam" id="PF20789">
    <property type="entry name" value="4HBT_3C"/>
    <property type="match status" value="1"/>
</dbReference>
<reference evidence="5" key="1">
    <citation type="submission" date="2023-10" db="EMBL/GenBank/DDBJ databases">
        <title>Genome assembly of Pristionchus species.</title>
        <authorList>
            <person name="Yoshida K."/>
            <person name="Sommer R.J."/>
        </authorList>
    </citation>
    <scope>NUCLEOTIDE SEQUENCE</scope>
    <source>
        <strain evidence="5">RS0144</strain>
    </source>
</reference>
<dbReference type="SUPFAM" id="SSF54637">
    <property type="entry name" value="Thioesterase/thiol ester dehydrase-isomerase"/>
    <property type="match status" value="2"/>
</dbReference>
<feature type="domain" description="Acyl-CoA thioesterase-like N-terminal HotDog" evidence="3">
    <location>
        <begin position="36"/>
        <end position="109"/>
    </location>
</feature>
<keyword evidence="2" id="KW-0378">Hydrolase</keyword>
<dbReference type="GO" id="GO:0047617">
    <property type="term" value="F:fatty acyl-CoA hydrolase activity"/>
    <property type="evidence" value="ECO:0007669"/>
    <property type="project" value="InterPro"/>
</dbReference>
<dbReference type="EMBL" id="BTSX01000002">
    <property type="protein sequence ID" value="GMS85979.1"/>
    <property type="molecule type" value="Genomic_DNA"/>
</dbReference>
<keyword evidence="6" id="KW-1185">Reference proteome</keyword>
<dbReference type="GO" id="GO:0009062">
    <property type="term" value="P:fatty acid catabolic process"/>
    <property type="evidence" value="ECO:0007669"/>
    <property type="project" value="TreeGrafter"/>
</dbReference>
<dbReference type="Proteomes" id="UP001432027">
    <property type="component" value="Unassembled WGS sequence"/>
</dbReference>
<dbReference type="PANTHER" id="PTHR11066">
    <property type="entry name" value="ACYL-COA THIOESTERASE"/>
    <property type="match status" value="1"/>
</dbReference>
<sequence length="307" mass="34878">FIENDPLNENFEFEEVGKDVFKNSTLKSPGGHSNRHTAGGLICAQALAAADKTVADELNCHSFQCNFIIRVNSNIPVSYHVSRLFDGRSFANRLVKCEQEGKINFAAVIAYHKTEPHAIEHQSPMPDVPKQDACEDFNCGWTLLQVLSARVPPLFPLRTNYDDPHRQLIFEAFEMRCTDIRYFYTTNNKTSKYYFWTRYKVIGFSSSRVHALALLYMSDSNHITTVINAHTREGFQSSMAFSLNHTVYFHGRSFNANEWMLVELESTNAAHGRGLAQGRIWNEQGDLIASITQEVVVRRAKTEGAKM</sequence>
<accession>A0AAV5SX87</accession>
<dbReference type="InterPro" id="IPR049449">
    <property type="entry name" value="TesB_ACOT8-like_N"/>
</dbReference>
<evidence type="ECO:0000313" key="6">
    <source>
        <dbReference type="Proteomes" id="UP001432027"/>
    </source>
</evidence>
<evidence type="ECO:0000256" key="2">
    <source>
        <dbReference type="ARBA" id="ARBA00022801"/>
    </source>
</evidence>
<dbReference type="GO" id="GO:0005782">
    <property type="term" value="C:peroxisomal matrix"/>
    <property type="evidence" value="ECO:0007669"/>
    <property type="project" value="UniProtKB-SubCell"/>
</dbReference>
<dbReference type="InterPro" id="IPR029069">
    <property type="entry name" value="HotDog_dom_sf"/>
</dbReference>
<dbReference type="Gene3D" id="2.40.160.210">
    <property type="entry name" value="Acyl-CoA thioesterase, double hotdog domain"/>
    <property type="match status" value="1"/>
</dbReference>